<evidence type="ECO:0000313" key="2">
    <source>
        <dbReference type="Proteomes" id="UP000339690"/>
    </source>
</evidence>
<organism evidence="1 2">
    <name type="scientific">Gracilibacillus salitolerans</name>
    <dbReference type="NCBI Taxonomy" id="2663022"/>
    <lineage>
        <taxon>Bacteria</taxon>
        <taxon>Bacillati</taxon>
        <taxon>Bacillota</taxon>
        <taxon>Bacilli</taxon>
        <taxon>Bacillales</taxon>
        <taxon>Bacillaceae</taxon>
        <taxon>Gracilibacillus</taxon>
    </lineage>
</organism>
<keyword evidence="2" id="KW-1185">Reference proteome</keyword>
<evidence type="ECO:0000313" key="1">
    <source>
        <dbReference type="EMBL" id="QGH35149.1"/>
    </source>
</evidence>
<gene>
    <name evidence="1" type="ORF">GI584_14330</name>
</gene>
<dbReference type="KEGG" id="grc:GI584_14330"/>
<dbReference type="RefSeq" id="WP_153791623.1">
    <property type="nucleotide sequence ID" value="NZ_CP045915.1"/>
</dbReference>
<proteinExistence type="predicted"/>
<dbReference type="Proteomes" id="UP000339690">
    <property type="component" value="Chromosome"/>
</dbReference>
<reference evidence="1 2" key="1">
    <citation type="submission" date="2019-11" db="EMBL/GenBank/DDBJ databases">
        <title>Gracilibacillus salitolerans sp. nov., a moderate halophile isolated from a saline soil in northwest China.</title>
        <authorList>
            <person name="Gan L."/>
        </authorList>
    </citation>
    <scope>NUCLEOTIDE SEQUENCE [LARGE SCALE GENOMIC DNA]</scope>
    <source>
        <strain evidence="1 2">SCU50</strain>
    </source>
</reference>
<name>A0A5Q2TJP1_9BACI</name>
<dbReference type="EMBL" id="CP045915">
    <property type="protein sequence ID" value="QGH35149.1"/>
    <property type="molecule type" value="Genomic_DNA"/>
</dbReference>
<accession>A0A5Q2TJP1</accession>
<sequence length="73" mass="8394">MKTRITLVTSETHNVDISVSKVIEKTTDEFGQIYNDYVKIKEDLWIAPAHIVKIERLNGKVESNEDDDAVVQY</sequence>
<dbReference type="AlphaFoldDB" id="A0A5Q2TJP1"/>
<protein>
    <submittedName>
        <fullName evidence="1">Uncharacterized protein</fullName>
    </submittedName>
</protein>